<sequence>MDGEALWNAINGAPDPDLAEGSLSTVQRDAVLHFKEATIRELLAQTAPNREVTPLLRLHLAGLHPKDVERKFELPLTLWNPSEEMLSTLKEGAVVQFFRLQVVIICFNCFMQLEKFLDLPPNRYQRPFCISLVLGGNLRLPEIPSTKPENCFGLVLLNKTFYFSIIESILSNPITTVPASAKASGTEFPASAQLLSLSGGRSTVFRLVPKKATLKFSSVRTIQGPSVSQSVADLVEKVYRPRVVHSLTDLPKFAPNSSTSGPGLSHSLFSFVTGSRVLFYLHVNTISSIGYRDRI</sequence>
<proteinExistence type="predicted"/>
<gene>
    <name evidence="1" type="ORF">DILT_LOCUS6840</name>
</gene>
<dbReference type="PANTHER" id="PTHR11289">
    <property type="entry name" value="BREAST CANCER TYPE 2 SUSCEPTIBILITY PROTEIN BRCA2"/>
    <property type="match status" value="1"/>
</dbReference>
<dbReference type="AlphaFoldDB" id="A0A3P7NP35"/>
<dbReference type="OrthoDB" id="6282340at2759"/>
<evidence type="ECO:0000313" key="1">
    <source>
        <dbReference type="EMBL" id="VDN11009.1"/>
    </source>
</evidence>
<dbReference type="GO" id="GO:0000724">
    <property type="term" value="P:double-strand break repair via homologous recombination"/>
    <property type="evidence" value="ECO:0007669"/>
    <property type="project" value="InterPro"/>
</dbReference>
<protein>
    <submittedName>
        <fullName evidence="1">Uncharacterized protein</fullName>
    </submittedName>
</protein>
<dbReference type="GO" id="GO:0006355">
    <property type="term" value="P:regulation of DNA-templated transcription"/>
    <property type="evidence" value="ECO:0007669"/>
    <property type="project" value="TreeGrafter"/>
</dbReference>
<dbReference type="Proteomes" id="UP000281553">
    <property type="component" value="Unassembled WGS sequence"/>
</dbReference>
<dbReference type="Gene3D" id="2.40.50.140">
    <property type="entry name" value="Nucleic acid-binding proteins"/>
    <property type="match status" value="1"/>
</dbReference>
<dbReference type="InterPro" id="IPR015525">
    <property type="entry name" value="BRCA2"/>
</dbReference>
<keyword evidence="2" id="KW-1185">Reference proteome</keyword>
<reference evidence="1 2" key="1">
    <citation type="submission" date="2018-11" db="EMBL/GenBank/DDBJ databases">
        <authorList>
            <consortium name="Pathogen Informatics"/>
        </authorList>
    </citation>
    <scope>NUCLEOTIDE SEQUENCE [LARGE SCALE GENOMIC DNA]</scope>
</reference>
<evidence type="ECO:0000313" key="2">
    <source>
        <dbReference type="Proteomes" id="UP000281553"/>
    </source>
</evidence>
<dbReference type="EMBL" id="UYRU01050471">
    <property type="protein sequence ID" value="VDN11009.1"/>
    <property type="molecule type" value="Genomic_DNA"/>
</dbReference>
<dbReference type="PANTHER" id="PTHR11289:SF0">
    <property type="entry name" value="BREAST CANCER TYPE 2 SUSCEPTIBILITY PROTEIN"/>
    <property type="match status" value="1"/>
</dbReference>
<accession>A0A3P7NP35</accession>
<name>A0A3P7NP35_DIBLA</name>
<organism evidence="1 2">
    <name type="scientific">Dibothriocephalus latus</name>
    <name type="common">Fish tapeworm</name>
    <name type="synonym">Diphyllobothrium latum</name>
    <dbReference type="NCBI Taxonomy" id="60516"/>
    <lineage>
        <taxon>Eukaryota</taxon>
        <taxon>Metazoa</taxon>
        <taxon>Spiralia</taxon>
        <taxon>Lophotrochozoa</taxon>
        <taxon>Platyhelminthes</taxon>
        <taxon>Cestoda</taxon>
        <taxon>Eucestoda</taxon>
        <taxon>Diphyllobothriidea</taxon>
        <taxon>Diphyllobothriidae</taxon>
        <taxon>Dibothriocephalus</taxon>
    </lineage>
</organism>
<dbReference type="InterPro" id="IPR012340">
    <property type="entry name" value="NA-bd_OB-fold"/>
</dbReference>